<evidence type="ECO:0000313" key="3">
    <source>
        <dbReference type="Proteomes" id="UP001058271"/>
    </source>
</evidence>
<keyword evidence="1" id="KW-0472">Membrane</keyword>
<keyword evidence="3" id="KW-1185">Reference proteome</keyword>
<organism evidence="2 3">
    <name type="scientific">Dactylosporangium roseum</name>
    <dbReference type="NCBI Taxonomy" id="47989"/>
    <lineage>
        <taxon>Bacteria</taxon>
        <taxon>Bacillati</taxon>
        <taxon>Actinomycetota</taxon>
        <taxon>Actinomycetes</taxon>
        <taxon>Micromonosporales</taxon>
        <taxon>Micromonosporaceae</taxon>
        <taxon>Dactylosporangium</taxon>
    </lineage>
</organism>
<reference evidence="2" key="1">
    <citation type="submission" date="2021-04" db="EMBL/GenBank/DDBJ databases">
        <title>Biosynthetic gene clusters of Dactylosporangioum roseum.</title>
        <authorList>
            <person name="Hartkoorn R.C."/>
            <person name="Beaudoing E."/>
            <person name="Hot D."/>
            <person name="Moureu S."/>
        </authorList>
    </citation>
    <scope>NUCLEOTIDE SEQUENCE</scope>
    <source>
        <strain evidence="2">NRRL B-16295</strain>
    </source>
</reference>
<keyword evidence="1" id="KW-0812">Transmembrane</keyword>
<feature type="transmembrane region" description="Helical" evidence="1">
    <location>
        <begin position="21"/>
        <end position="41"/>
    </location>
</feature>
<protein>
    <recommendedName>
        <fullName evidence="4">PH domain-containing protein</fullName>
    </recommendedName>
</protein>
<gene>
    <name evidence="2" type="ORF">Drose_18820</name>
</gene>
<proteinExistence type="predicted"/>
<evidence type="ECO:0000256" key="1">
    <source>
        <dbReference type="SAM" id="Phobius"/>
    </source>
</evidence>
<dbReference type="EMBL" id="CP073721">
    <property type="protein sequence ID" value="UWZ40066.1"/>
    <property type="molecule type" value="Genomic_DNA"/>
</dbReference>
<accession>A0ABY5ZEQ7</accession>
<dbReference type="RefSeq" id="WP_260729512.1">
    <property type="nucleotide sequence ID" value="NZ_BAAABS010000066.1"/>
</dbReference>
<sequence>MSGGGDAFIRRDAWGSRSDKVWWFGGTLFYGLPFLALLLGAALAGKAIAVAIAGSLVVGVGLLNWRIRSRQDGRLLVEINDEGIRLHDSRPMLPWSAVASVGFAWTGGYGTVAPSRTLVIHLVAGGKVQHVFDGFRIEGIHADVRAAIRRFAPQIPISDGDRSPSDVD</sequence>
<keyword evidence="1" id="KW-1133">Transmembrane helix</keyword>
<dbReference type="Proteomes" id="UP001058271">
    <property type="component" value="Chromosome"/>
</dbReference>
<evidence type="ECO:0008006" key="4">
    <source>
        <dbReference type="Google" id="ProtNLM"/>
    </source>
</evidence>
<evidence type="ECO:0000313" key="2">
    <source>
        <dbReference type="EMBL" id="UWZ40066.1"/>
    </source>
</evidence>
<name>A0ABY5ZEQ7_9ACTN</name>
<feature type="transmembrane region" description="Helical" evidence="1">
    <location>
        <begin position="47"/>
        <end position="65"/>
    </location>
</feature>